<keyword evidence="1" id="KW-0963">Cytoplasm</keyword>
<evidence type="ECO:0000313" key="5">
    <source>
        <dbReference type="WBParaSite" id="maker-PairedContig_4597-snap-gene-0.11-mRNA-1"/>
    </source>
</evidence>
<protein>
    <submittedName>
        <fullName evidence="5">Eukaryotic translation initiation factor 3 30 kDa subunit</fullName>
    </submittedName>
</protein>
<dbReference type="Gene3D" id="1.10.246.60">
    <property type="entry name" value="Eukaryotic translation initiation factor 3 like domains"/>
    <property type="match status" value="1"/>
</dbReference>
<dbReference type="InterPro" id="IPR023194">
    <property type="entry name" value="eIF3-like_dom_sf"/>
</dbReference>
<evidence type="ECO:0000256" key="1">
    <source>
        <dbReference type="ARBA" id="ARBA00022490"/>
    </source>
</evidence>
<dbReference type="STRING" id="6293.A0A1I8ESN7"/>
<dbReference type="GO" id="GO:0005852">
    <property type="term" value="C:eukaryotic translation initiation factor 3 complex"/>
    <property type="evidence" value="ECO:0007669"/>
    <property type="project" value="InterPro"/>
</dbReference>
<evidence type="ECO:0000256" key="3">
    <source>
        <dbReference type="ARBA" id="ARBA00022917"/>
    </source>
</evidence>
<dbReference type="AlphaFoldDB" id="A0A1I8ESN7"/>
<sequence>MGDWDDDDFEVDVKQLDEKKHIIVDEEVGDKPEQNQSLNSTKSVPSLKSKKKTDSPLNTFSADLSRELSGKEKEQLQRKADLKLAKDLFGIDEDETLTYSELTSLDEFRTFGENIGKMLLARSNATHFSEMLISLLKVVLSHMDASKARVLSTVVKTIADEKTAVEKKAKGKGATKPTIRNVSKSNTASVKAKKDLYDDYVSDEYDDYADHFICAQYEILDKLFFKKT</sequence>
<feature type="region of interest" description="Disordered" evidence="4">
    <location>
        <begin position="22"/>
        <end position="64"/>
    </location>
</feature>
<evidence type="ECO:0000256" key="4">
    <source>
        <dbReference type="SAM" id="MobiDB-lite"/>
    </source>
</evidence>
<evidence type="ECO:0000256" key="2">
    <source>
        <dbReference type="ARBA" id="ARBA00022540"/>
    </source>
</evidence>
<accession>A0A1I8ESN7</accession>
<dbReference type="InterPro" id="IPR013906">
    <property type="entry name" value="eIF3j"/>
</dbReference>
<feature type="compositionally biased region" description="Polar residues" evidence="4">
    <location>
        <begin position="34"/>
        <end position="46"/>
    </location>
</feature>
<dbReference type="PANTHER" id="PTHR21681">
    <property type="entry name" value="EUKARYOTIC TRANSLATION INITIATION FACTOR 3 SUBUNIT J"/>
    <property type="match status" value="1"/>
</dbReference>
<keyword evidence="2" id="KW-0396">Initiation factor</keyword>
<feature type="compositionally biased region" description="Basic and acidic residues" evidence="4">
    <location>
        <begin position="22"/>
        <end position="33"/>
    </location>
</feature>
<reference evidence="5" key="1">
    <citation type="submission" date="2016-11" db="UniProtKB">
        <authorList>
            <consortium name="WormBaseParasite"/>
        </authorList>
    </citation>
    <scope>IDENTIFICATION</scope>
    <source>
        <strain evidence="5">pt0022</strain>
    </source>
</reference>
<dbReference type="Pfam" id="PF08597">
    <property type="entry name" value="eIF3_subunit"/>
    <property type="match status" value="1"/>
</dbReference>
<keyword evidence="3" id="KW-0648">Protein biosynthesis</keyword>
<dbReference type="WBParaSite" id="maker-PairedContig_4597-snap-gene-0.11-mRNA-1">
    <property type="protein sequence ID" value="maker-PairedContig_4597-snap-gene-0.11-mRNA-1"/>
    <property type="gene ID" value="maker-PairedContig_4597-snap-gene-0.11"/>
</dbReference>
<dbReference type="PANTHER" id="PTHR21681:SF0">
    <property type="entry name" value="EUKARYOTIC TRANSLATION INITIATION FACTOR 3 SUBUNIT J"/>
    <property type="match status" value="1"/>
</dbReference>
<proteinExistence type="predicted"/>
<dbReference type="GO" id="GO:0003743">
    <property type="term" value="F:translation initiation factor activity"/>
    <property type="evidence" value="ECO:0007669"/>
    <property type="project" value="UniProtKB-KW"/>
</dbReference>
<name>A0A1I8ESN7_WUCBA</name>
<organism evidence="5">
    <name type="scientific">Wuchereria bancrofti</name>
    <dbReference type="NCBI Taxonomy" id="6293"/>
    <lineage>
        <taxon>Eukaryota</taxon>
        <taxon>Metazoa</taxon>
        <taxon>Ecdysozoa</taxon>
        <taxon>Nematoda</taxon>
        <taxon>Chromadorea</taxon>
        <taxon>Rhabditida</taxon>
        <taxon>Spirurina</taxon>
        <taxon>Spiruromorpha</taxon>
        <taxon>Filarioidea</taxon>
        <taxon>Onchocercidae</taxon>
        <taxon>Wuchereria</taxon>
    </lineage>
</organism>